<organism evidence="2 3">
    <name type="scientific">Escherichia coli</name>
    <dbReference type="NCBI Taxonomy" id="562"/>
    <lineage>
        <taxon>Bacteria</taxon>
        <taxon>Pseudomonadati</taxon>
        <taxon>Pseudomonadota</taxon>
        <taxon>Gammaproteobacteria</taxon>
        <taxon>Enterobacterales</taxon>
        <taxon>Enterobacteriaceae</taxon>
        <taxon>Escherichia</taxon>
    </lineage>
</organism>
<reference evidence="2 3" key="2">
    <citation type="journal article" date="2019" name="Nat. Med.">
        <title>A library of human gut bacterial isolates paired with longitudinal multiomics data enables mechanistic microbiome research.</title>
        <authorList>
            <person name="Poyet M."/>
            <person name="Groussin M."/>
            <person name="Gibbons S.M."/>
            <person name="Avila-Pacheco J."/>
            <person name="Jiang X."/>
            <person name="Kearney S.M."/>
            <person name="Perrotta A.R."/>
            <person name="Berdy B."/>
            <person name="Zhao S."/>
            <person name="Lieberman T.D."/>
            <person name="Swanson P.K."/>
            <person name="Smith M."/>
            <person name="Roesemann S."/>
            <person name="Alexander J.E."/>
            <person name="Rich S.A."/>
            <person name="Livny J."/>
            <person name="Vlamakis H."/>
            <person name="Clish C."/>
            <person name="Bullock K."/>
            <person name="Deik A."/>
            <person name="Scott J."/>
            <person name="Pierce K.A."/>
            <person name="Xavier R.J."/>
            <person name="Alm E.J."/>
        </authorList>
    </citation>
    <scope>NUCLEOTIDE SEQUENCE [LARGE SCALE GENOMIC DNA]</scope>
    <source>
        <strain evidence="2 3">BIOML-A112</strain>
    </source>
</reference>
<dbReference type="AlphaFoldDB" id="A0A4Z2A3C1"/>
<dbReference type="PANTHER" id="PTHR33840:SF1">
    <property type="entry name" value="TLE1 PHOSPHOLIPASE DOMAIN-CONTAINING PROTEIN"/>
    <property type="match status" value="1"/>
</dbReference>
<dbReference type="EMBL" id="DADPIR010000050">
    <property type="protein sequence ID" value="HAZ7494344.1"/>
    <property type="molecule type" value="Genomic_DNA"/>
</dbReference>
<comment type="caution">
    <text evidence="2">The sequence shown here is derived from an EMBL/GenBank/DDBJ whole genome shotgun (WGS) entry which is preliminary data.</text>
</comment>
<gene>
    <name evidence="2" type="ORF">GUC01_23080</name>
    <name evidence="1" type="ORF">J8F57_004647</name>
</gene>
<sequence length="648" mass="73720">MGTLDIGAATRAQQADECKVGNCGRVWHVGFFFDGVGRNIVQDAPDNRLSNIVRLFRAYPDEEVNTDFVCHNKFYFSGMGTPYEEKTTEQIYTIIDTSMESMVDGIKDIPKDAAKDTIEDILGQSGSWYETLKNALKKRISPEDIRKKKRESVIDALKKTTIEAIQWIRDNEFVSAHFLTGDTTRINAAKLLFNSAFAENSKKKEGSPTPKIKSISISLYGYDTGATLARKFLDEFLKEVCQKSGEDNYLFKKVPVNIVFAGFFDCSRHSPASNNNGLDYFFSIAGKASGDKRVEKIGEIVSVAFGEKGIELDTALPGTVKQALHLAAAYERRLWRGLYRLGSTKVEHKEIMLPGCSEDVGGGLKPDEQKPSAELCRVALHTMYNAAFRAGVPFPDFNTLYEQKPVIANYFLINDTVEGRSVRNWMTLYKKEVNKYWQDNLVDVYTKVYGTDKVSDAAFDFYLDIYFIWLAKQYYLYCTELHQLDKELSLARREQISGYGPLTGMGVNPNTKADDINAQITELKALWGWLDDVRRVATGLSNDFNHGRPMDTRMQNHKDIYYTAWVRAELFLDFYHKAWNGEKIPEISWPGIETIHAYFSHDLQTVDAGTSISESFFIRRMAESPKPEEKPDKNKILEYLNIIPFRFT</sequence>
<accession>A0A4Z2A3C1</accession>
<dbReference type="RefSeq" id="WP_001402476.1">
    <property type="nucleotide sequence ID" value="NZ_AP022409.1"/>
</dbReference>
<dbReference type="EMBL" id="WXKQ01000029">
    <property type="protein sequence ID" value="NAG21868.1"/>
    <property type="molecule type" value="Genomic_DNA"/>
</dbReference>
<proteinExistence type="predicted"/>
<reference evidence="1" key="1">
    <citation type="journal article" date="2018" name="Genome Biol.">
        <title>SKESA: strategic k-mer extension for scrupulous assemblies.</title>
        <authorList>
            <person name="Souvorov A."/>
            <person name="Agarwala R."/>
            <person name="Lipman D.J."/>
        </authorList>
    </citation>
    <scope>NUCLEOTIDE SEQUENCE</scope>
    <source>
        <strain evidence="1">SJP41</strain>
    </source>
</reference>
<name>A0A4Z2A3C1_ECOLX</name>
<evidence type="ECO:0000313" key="2">
    <source>
        <dbReference type="EMBL" id="NAG21868.1"/>
    </source>
</evidence>
<evidence type="ECO:0008006" key="4">
    <source>
        <dbReference type="Google" id="ProtNLM"/>
    </source>
</evidence>
<reference evidence="1" key="3">
    <citation type="submission" date="2021-03" db="EMBL/GenBank/DDBJ databases">
        <authorList>
            <consortium name="NCBI Pathogen Detection Project"/>
        </authorList>
    </citation>
    <scope>NUCLEOTIDE SEQUENCE</scope>
    <source>
        <strain evidence="1">SJP41</strain>
    </source>
</reference>
<dbReference type="Proteomes" id="UP000475070">
    <property type="component" value="Unassembled WGS sequence"/>
</dbReference>
<evidence type="ECO:0000313" key="3">
    <source>
        <dbReference type="Proteomes" id="UP000475070"/>
    </source>
</evidence>
<protein>
    <recommendedName>
        <fullName evidence="4">DUF2235 domain-containing protein</fullName>
    </recommendedName>
</protein>
<dbReference type="Proteomes" id="UP000868636">
    <property type="component" value="Unassembled WGS sequence"/>
</dbReference>
<evidence type="ECO:0000313" key="1">
    <source>
        <dbReference type="EMBL" id="HAZ7494344.1"/>
    </source>
</evidence>
<dbReference type="PANTHER" id="PTHR33840">
    <property type="match status" value="1"/>
</dbReference>